<proteinExistence type="predicted"/>
<reference evidence="1 2" key="1">
    <citation type="submission" date="2021-02" db="EMBL/GenBank/DDBJ databases">
        <authorList>
            <person name="Han P."/>
        </authorList>
    </citation>
    <scope>NUCLEOTIDE SEQUENCE [LARGE SCALE GENOMIC DNA]</scope>
    <source>
        <strain evidence="1">Candidatus Nitrospira sp. ZN2</strain>
    </source>
</reference>
<dbReference type="Proteomes" id="UP000675880">
    <property type="component" value="Unassembled WGS sequence"/>
</dbReference>
<protein>
    <submittedName>
        <fullName evidence="1">Uncharacterized protein</fullName>
    </submittedName>
</protein>
<evidence type="ECO:0000313" key="2">
    <source>
        <dbReference type="Proteomes" id="UP000675880"/>
    </source>
</evidence>
<dbReference type="EMBL" id="CAJNBJ010000016">
    <property type="protein sequence ID" value="CAE6761710.1"/>
    <property type="molecule type" value="Genomic_DNA"/>
</dbReference>
<keyword evidence="2" id="KW-1185">Reference proteome</keyword>
<organism evidence="1 2">
    <name type="scientific">Nitrospira defluvii</name>
    <dbReference type="NCBI Taxonomy" id="330214"/>
    <lineage>
        <taxon>Bacteria</taxon>
        <taxon>Pseudomonadati</taxon>
        <taxon>Nitrospirota</taxon>
        <taxon>Nitrospiria</taxon>
        <taxon>Nitrospirales</taxon>
        <taxon>Nitrospiraceae</taxon>
        <taxon>Nitrospira</taxon>
    </lineage>
</organism>
<gene>
    <name evidence="1" type="ORF">NSPZN2_30676</name>
</gene>
<evidence type="ECO:0000313" key="1">
    <source>
        <dbReference type="EMBL" id="CAE6761710.1"/>
    </source>
</evidence>
<name>A0ABN7LP31_9BACT</name>
<comment type="caution">
    <text evidence="1">The sequence shown here is derived from an EMBL/GenBank/DDBJ whole genome shotgun (WGS) entry which is preliminary data.</text>
</comment>
<accession>A0ABN7LP31</accession>
<sequence>MKVINYYLSGKQVVNRGGAARRPTSEAATTVMLRACEIRGVLLQPDRESVAEGDN</sequence>